<name>Q0RID2_FRAAA</name>
<dbReference type="InterPro" id="IPR002397">
    <property type="entry name" value="Cyt_P450_B"/>
</dbReference>
<dbReference type="Gene3D" id="1.10.630.10">
    <property type="entry name" value="Cytochrome P450"/>
    <property type="match status" value="1"/>
</dbReference>
<organism evidence="8 9">
    <name type="scientific">Frankia alni (strain DSM 45986 / CECT 9034 / ACN14a)</name>
    <dbReference type="NCBI Taxonomy" id="326424"/>
    <lineage>
        <taxon>Bacteria</taxon>
        <taxon>Bacillati</taxon>
        <taxon>Actinomycetota</taxon>
        <taxon>Actinomycetes</taxon>
        <taxon>Frankiales</taxon>
        <taxon>Frankiaceae</taxon>
        <taxon>Frankia</taxon>
    </lineage>
</organism>
<dbReference type="PRINTS" id="PR00385">
    <property type="entry name" value="P450"/>
</dbReference>
<evidence type="ECO:0000256" key="7">
    <source>
        <dbReference type="RuleBase" id="RU000461"/>
    </source>
</evidence>
<keyword evidence="6 7" id="KW-0503">Monooxygenase</keyword>
<evidence type="ECO:0000256" key="2">
    <source>
        <dbReference type="ARBA" id="ARBA00022617"/>
    </source>
</evidence>
<dbReference type="GO" id="GO:0004497">
    <property type="term" value="F:monooxygenase activity"/>
    <property type="evidence" value="ECO:0007669"/>
    <property type="project" value="UniProtKB-KW"/>
</dbReference>
<accession>Q0RID2</accession>
<dbReference type="InterPro" id="IPR001128">
    <property type="entry name" value="Cyt_P450"/>
</dbReference>
<dbReference type="GO" id="GO:0020037">
    <property type="term" value="F:heme binding"/>
    <property type="evidence" value="ECO:0007669"/>
    <property type="project" value="InterPro"/>
</dbReference>
<dbReference type="PROSITE" id="PS00086">
    <property type="entry name" value="CYTOCHROME_P450"/>
    <property type="match status" value="1"/>
</dbReference>
<keyword evidence="3 7" id="KW-0479">Metal-binding</keyword>
<evidence type="ECO:0000256" key="1">
    <source>
        <dbReference type="ARBA" id="ARBA00010617"/>
    </source>
</evidence>
<dbReference type="CDD" id="cd11030">
    <property type="entry name" value="CYP105-like"/>
    <property type="match status" value="1"/>
</dbReference>
<dbReference type="FunFam" id="1.10.630.10:FF:000018">
    <property type="entry name" value="Cytochrome P450 monooxygenase"/>
    <property type="match status" value="1"/>
</dbReference>
<dbReference type="EMBL" id="CT573213">
    <property type="protein sequence ID" value="CAJ62738.1"/>
    <property type="molecule type" value="Genomic_DNA"/>
</dbReference>
<dbReference type="GO" id="GO:0016705">
    <property type="term" value="F:oxidoreductase activity, acting on paired donors, with incorporation or reduction of molecular oxygen"/>
    <property type="evidence" value="ECO:0007669"/>
    <property type="project" value="InterPro"/>
</dbReference>
<dbReference type="AlphaFoldDB" id="Q0RID2"/>
<dbReference type="GO" id="GO:0005506">
    <property type="term" value="F:iron ion binding"/>
    <property type="evidence" value="ECO:0007669"/>
    <property type="project" value="InterPro"/>
</dbReference>
<dbReference type="KEGG" id="fal:FRAAL4096"/>
<evidence type="ECO:0000256" key="6">
    <source>
        <dbReference type="ARBA" id="ARBA00023033"/>
    </source>
</evidence>
<protein>
    <submittedName>
        <fullName evidence="8">Cytochrome P450 (Sca-2)</fullName>
        <ecNumber evidence="8">1.14.-.-</ecNumber>
    </submittedName>
</protein>
<dbReference type="InterPro" id="IPR017972">
    <property type="entry name" value="Cyt_P450_CS"/>
</dbReference>
<comment type="similarity">
    <text evidence="1 7">Belongs to the cytochrome P450 family.</text>
</comment>
<dbReference type="PRINTS" id="PR00359">
    <property type="entry name" value="BP450"/>
</dbReference>
<gene>
    <name evidence="8" type="primary">cytP-450sca-2</name>
    <name evidence="8" type="ordered locus">FRAAL4096</name>
</gene>
<keyword evidence="2 7" id="KW-0349">Heme</keyword>
<keyword evidence="5 7" id="KW-0408">Iron</keyword>
<keyword evidence="9" id="KW-1185">Reference proteome</keyword>
<evidence type="ECO:0000256" key="5">
    <source>
        <dbReference type="ARBA" id="ARBA00023004"/>
    </source>
</evidence>
<sequence>MNRVTLFDGATAWLVTGHSHSRRLLADPRVSADRSRPDFPVVLPRFEADVFKPLAIIGFDPPQHGLQRGLLTADFSMRSVRAKRESIERLVESLADRMLAAGPPADLVLDYSLPIPSMVVADLLGVPYADHQFFEDATVRLLQATTPQGAEAAGEELLNYLDEQIRLRERDPDDTLLSRLGEHVHDEGLGRDIINKIALALLVGGHDTTSQMIALGVVTLLDHPDQLAILRSDPSALPGVVEELLRMVSVTDLAGVRVATEDVEIDGQVIARGEGLIFCNSMANRDPAVYDAPYEFDVRRSADDPPATRRHLTFGHGPHQCIGRNLARMELEIAYRVLFEKIPNLRLAVPRDELPMRHGSTMQGVHRLPVTW</sequence>
<evidence type="ECO:0000256" key="3">
    <source>
        <dbReference type="ARBA" id="ARBA00022723"/>
    </source>
</evidence>
<proteinExistence type="inferred from homology"/>
<evidence type="ECO:0000313" key="8">
    <source>
        <dbReference type="EMBL" id="CAJ62738.1"/>
    </source>
</evidence>
<dbReference type="EC" id="1.14.-.-" evidence="8"/>
<dbReference type="SUPFAM" id="SSF48264">
    <property type="entry name" value="Cytochrome P450"/>
    <property type="match status" value="1"/>
</dbReference>
<dbReference type="PANTHER" id="PTHR46696:SF1">
    <property type="entry name" value="CYTOCHROME P450 YJIB-RELATED"/>
    <property type="match status" value="1"/>
</dbReference>
<dbReference type="InterPro" id="IPR036396">
    <property type="entry name" value="Cyt_P450_sf"/>
</dbReference>
<reference evidence="8 9" key="1">
    <citation type="journal article" date="2007" name="Genome Res.">
        <title>Genome characteristics of facultatively symbiotic Frankia sp. strains reflect host range and host plant biogeography.</title>
        <authorList>
            <person name="Normand P."/>
            <person name="Lapierre P."/>
            <person name="Tisa L.S."/>
            <person name="Gogarten J.P."/>
            <person name="Alloisio N."/>
            <person name="Bagnarol E."/>
            <person name="Bassi C.A."/>
            <person name="Berry A.M."/>
            <person name="Bickhart D.M."/>
            <person name="Choisne N."/>
            <person name="Couloux A."/>
            <person name="Cournoyer B."/>
            <person name="Cruveiller S."/>
            <person name="Daubin V."/>
            <person name="Demange N."/>
            <person name="Francino M.P."/>
            <person name="Goltsman E."/>
            <person name="Huang Y."/>
            <person name="Kopp O.R."/>
            <person name="Labarre L."/>
            <person name="Lapidus A."/>
            <person name="Lavire C."/>
            <person name="Marechal J."/>
            <person name="Martinez M."/>
            <person name="Mastronunzio J.E."/>
            <person name="Mullin B.C."/>
            <person name="Niemann J."/>
            <person name="Pujic P."/>
            <person name="Rawnsley T."/>
            <person name="Rouy Z."/>
            <person name="Schenowitz C."/>
            <person name="Sellstedt A."/>
            <person name="Tavares F."/>
            <person name="Tomkins J.P."/>
            <person name="Vallenet D."/>
            <person name="Valverde C."/>
            <person name="Wall L.G."/>
            <person name="Wang Y."/>
            <person name="Medigue C."/>
            <person name="Benson D.R."/>
        </authorList>
    </citation>
    <scope>NUCLEOTIDE SEQUENCE [LARGE SCALE GENOMIC DNA]</scope>
    <source>
        <strain evidence="9">DSM 45986 / CECT 9034 / ACN14a</strain>
    </source>
</reference>
<dbReference type="Pfam" id="PF00067">
    <property type="entry name" value="p450"/>
    <property type="match status" value="1"/>
</dbReference>
<dbReference type="HOGENOM" id="CLU_033716_1_1_11"/>
<dbReference type="STRING" id="326424.FRAAL4096"/>
<evidence type="ECO:0000256" key="4">
    <source>
        <dbReference type="ARBA" id="ARBA00023002"/>
    </source>
</evidence>
<dbReference type="Proteomes" id="UP000000657">
    <property type="component" value="Chromosome"/>
</dbReference>
<dbReference type="eggNOG" id="COG2124">
    <property type="taxonomic scope" value="Bacteria"/>
</dbReference>
<dbReference type="PANTHER" id="PTHR46696">
    <property type="entry name" value="P450, PUTATIVE (EUROFUNG)-RELATED"/>
    <property type="match status" value="1"/>
</dbReference>
<keyword evidence="4 7" id="KW-0560">Oxidoreductase</keyword>
<evidence type="ECO:0000313" key="9">
    <source>
        <dbReference type="Proteomes" id="UP000000657"/>
    </source>
</evidence>